<evidence type="ECO:0000256" key="9">
    <source>
        <dbReference type="ARBA" id="ARBA00022989"/>
    </source>
</evidence>
<accession>A0A6L3ND68</accession>
<feature type="transmembrane region" description="Helical" evidence="17">
    <location>
        <begin position="460"/>
        <end position="486"/>
    </location>
</feature>
<dbReference type="AlphaFoldDB" id="A0A6L3ND68"/>
<feature type="non-terminal residue" evidence="19">
    <location>
        <position position="562"/>
    </location>
</feature>
<keyword evidence="6" id="KW-0997">Cell inner membrane</keyword>
<evidence type="ECO:0000256" key="13">
    <source>
        <dbReference type="ARBA" id="ARBA00023201"/>
    </source>
</evidence>
<dbReference type="Gene3D" id="1.20.1730.10">
    <property type="entry name" value="Sodium/glucose cotransporter"/>
    <property type="match status" value="1"/>
</dbReference>
<evidence type="ECO:0000313" key="19">
    <source>
        <dbReference type="EMBL" id="KAB0663332.1"/>
    </source>
</evidence>
<keyword evidence="8" id="KW-0769">Symport</keyword>
<keyword evidence="7 17" id="KW-0812">Transmembrane</keyword>
<evidence type="ECO:0000256" key="18">
    <source>
        <dbReference type="SAM" id="SignalP"/>
    </source>
</evidence>
<keyword evidence="4" id="KW-0813">Transport</keyword>
<feature type="chain" id="PRO_5026683171" description="Cation/acetate symporter ActP" evidence="18">
    <location>
        <begin position="20"/>
        <end position="562"/>
    </location>
</feature>
<gene>
    <name evidence="19" type="ORF">F7R13_20315</name>
</gene>
<feature type="signal peptide" evidence="18">
    <location>
        <begin position="1"/>
        <end position="19"/>
    </location>
</feature>
<evidence type="ECO:0000256" key="1">
    <source>
        <dbReference type="ARBA" id="ARBA00004429"/>
    </source>
</evidence>
<feature type="transmembrane region" description="Helical" evidence="17">
    <location>
        <begin position="74"/>
        <end position="96"/>
    </location>
</feature>
<evidence type="ECO:0000313" key="20">
    <source>
        <dbReference type="Proteomes" id="UP000473571"/>
    </source>
</evidence>
<evidence type="ECO:0000256" key="8">
    <source>
        <dbReference type="ARBA" id="ARBA00022847"/>
    </source>
</evidence>
<feature type="transmembrane region" description="Helical" evidence="17">
    <location>
        <begin position="145"/>
        <end position="162"/>
    </location>
</feature>
<dbReference type="GO" id="GO:0015293">
    <property type="term" value="F:symporter activity"/>
    <property type="evidence" value="ECO:0007669"/>
    <property type="project" value="UniProtKB-KW"/>
</dbReference>
<evidence type="ECO:0000256" key="16">
    <source>
        <dbReference type="RuleBase" id="RU362091"/>
    </source>
</evidence>
<dbReference type="InterPro" id="IPR018212">
    <property type="entry name" value="Na/solute_symporter_CS"/>
</dbReference>
<evidence type="ECO:0000256" key="11">
    <source>
        <dbReference type="ARBA" id="ARBA00023065"/>
    </source>
</evidence>
<feature type="transmembrane region" description="Helical" evidence="17">
    <location>
        <begin position="429"/>
        <end position="453"/>
    </location>
</feature>
<feature type="transmembrane region" description="Helical" evidence="17">
    <location>
        <begin position="102"/>
        <end position="124"/>
    </location>
</feature>
<dbReference type="PROSITE" id="PS00456">
    <property type="entry name" value="NA_SOLUT_SYMP_1"/>
    <property type="match status" value="1"/>
</dbReference>
<organism evidence="19 20">
    <name type="scientific">Burkholderia territorii</name>
    <dbReference type="NCBI Taxonomy" id="1503055"/>
    <lineage>
        <taxon>Bacteria</taxon>
        <taxon>Pseudomonadati</taxon>
        <taxon>Pseudomonadota</taxon>
        <taxon>Betaproteobacteria</taxon>
        <taxon>Burkholderiales</taxon>
        <taxon>Burkholderiaceae</taxon>
        <taxon>Burkholderia</taxon>
        <taxon>Burkholderia cepacia complex</taxon>
    </lineage>
</organism>
<feature type="transmembrane region" description="Helical" evidence="17">
    <location>
        <begin position="404"/>
        <end position="423"/>
    </location>
</feature>
<evidence type="ECO:0000256" key="7">
    <source>
        <dbReference type="ARBA" id="ARBA00022692"/>
    </source>
</evidence>
<dbReference type="FunFam" id="1.20.1730.10:FF:000001">
    <property type="entry name" value="Cation/acetate symporter ActP"/>
    <property type="match status" value="1"/>
</dbReference>
<dbReference type="InterPro" id="IPR001734">
    <property type="entry name" value="Na/solute_symporter"/>
</dbReference>
<dbReference type="PANTHER" id="PTHR48086:SF6">
    <property type="entry name" value="CATION_ACETATE SYMPORTER ACTP"/>
    <property type="match status" value="1"/>
</dbReference>
<dbReference type="EMBL" id="VZOL01000311">
    <property type="protein sequence ID" value="KAB0663332.1"/>
    <property type="molecule type" value="Genomic_DNA"/>
</dbReference>
<dbReference type="InterPro" id="IPR050277">
    <property type="entry name" value="Sodium:Solute_Symporter"/>
</dbReference>
<dbReference type="NCBIfam" id="NF006903">
    <property type="entry name" value="PRK09395.1"/>
    <property type="match status" value="1"/>
</dbReference>
<evidence type="ECO:0000256" key="4">
    <source>
        <dbReference type="ARBA" id="ARBA00022448"/>
    </source>
</evidence>
<keyword evidence="5" id="KW-1003">Cell membrane</keyword>
<dbReference type="Proteomes" id="UP000473571">
    <property type="component" value="Unassembled WGS sequence"/>
</dbReference>
<dbReference type="Pfam" id="PF00474">
    <property type="entry name" value="SSF"/>
    <property type="match status" value="1"/>
</dbReference>
<feature type="transmembrane region" description="Helical" evidence="17">
    <location>
        <begin position="297"/>
        <end position="323"/>
    </location>
</feature>
<comment type="similarity">
    <text evidence="2 16">Belongs to the sodium:solute symporter (SSF) (TC 2.A.21) family.</text>
</comment>
<reference evidence="19 20" key="1">
    <citation type="submission" date="2019-09" db="EMBL/GenBank/DDBJ databases">
        <title>Draft genome sequences of 48 bacterial type strains from the CCUG.</title>
        <authorList>
            <person name="Tunovic T."/>
            <person name="Pineiro-Iglesias B."/>
            <person name="Unosson C."/>
            <person name="Inganas E."/>
            <person name="Ohlen M."/>
            <person name="Cardew S."/>
            <person name="Jensie-Markopoulos S."/>
            <person name="Salva-Serra F."/>
            <person name="Jaen-Luchoro D."/>
            <person name="Karlsson R."/>
            <person name="Svensson-Stadler L."/>
            <person name="Chun J."/>
            <person name="Moore E."/>
        </authorList>
    </citation>
    <scope>NUCLEOTIDE SEQUENCE [LARGE SCALE GENOMIC DNA]</scope>
    <source>
        <strain evidence="19 20">CCUG 65687</strain>
    </source>
</reference>
<name>A0A6L3ND68_9BURK</name>
<dbReference type="GO" id="GO:0006814">
    <property type="term" value="P:sodium ion transport"/>
    <property type="evidence" value="ECO:0007669"/>
    <property type="project" value="UniProtKB-KW"/>
</dbReference>
<evidence type="ECO:0000256" key="15">
    <source>
        <dbReference type="ARBA" id="ARBA00032392"/>
    </source>
</evidence>
<feature type="transmembrane region" description="Helical" evidence="17">
    <location>
        <begin position="35"/>
        <end position="53"/>
    </location>
</feature>
<dbReference type="InterPro" id="IPR038377">
    <property type="entry name" value="Na/Glc_symporter_sf"/>
</dbReference>
<keyword evidence="18" id="KW-0732">Signal</keyword>
<evidence type="ECO:0000256" key="6">
    <source>
        <dbReference type="ARBA" id="ARBA00022519"/>
    </source>
</evidence>
<evidence type="ECO:0000256" key="12">
    <source>
        <dbReference type="ARBA" id="ARBA00023136"/>
    </source>
</evidence>
<dbReference type="GO" id="GO:0005886">
    <property type="term" value="C:plasma membrane"/>
    <property type="evidence" value="ECO:0007669"/>
    <property type="project" value="UniProtKB-SubCell"/>
</dbReference>
<protein>
    <recommendedName>
        <fullName evidence="3">Cation/acetate symporter ActP</fullName>
    </recommendedName>
    <alternativeName>
        <fullName evidence="15">Acetate permease</fullName>
    </alternativeName>
    <alternativeName>
        <fullName evidence="14">Acetate transporter ActP</fullName>
    </alternativeName>
</protein>
<keyword evidence="11" id="KW-0406">Ion transport</keyword>
<proteinExistence type="inferred from homology"/>
<sequence>MKRLFLASIIAAGASPAFAAAGPATLAHGHNPVAIGMFLLFVASTLVITRWAARKNHSVADHYAAGGRITALQNGWAIAGDYMSAASLLGISALVFTSGYDGLIYSVGFLASWPIILFLIAEPLRNLGKYTLADVVSYRLRQRPIRAFAASSSIVVVLLYLVSQMVGAGKLVELLFGLDYTVAVLVVGVLMVVYVFFGGMLATTWIQIVKAVLLLAGAAFMAFMVLGRFGFSLDALFAQAVRVHPKHAAILRPGGLVSDPVSAVSLGLALIFGTAGLPHILMRFFTVGDVKAARKSILHATGIVGVGYMLIVIIGFGTIALVAPDRLYHDASGAVTGGANMVAIHLAHAVGGNVFLGFICAVAFSTILAVVAGLTLAGSSAISHDLYANVLRHGRASDRDEMRVARVTTVVLGVLAILLGIAFEKQNIAFIVSLTFSIAASSNFPVLLLAIYWRGLTTRGAVLGGLLGLATAVTLTVLSPTVWVTVLGHAHAVYPYEYPALFSMAAAFAGIVLFSVTDRSARARIELAALPVVPDLPVRVRRPTRDRHLRARAARHGALVRH</sequence>
<dbReference type="NCBIfam" id="TIGR00813">
    <property type="entry name" value="sss"/>
    <property type="match status" value="1"/>
</dbReference>
<dbReference type="GO" id="GO:0015123">
    <property type="term" value="F:acetate transmembrane transporter activity"/>
    <property type="evidence" value="ECO:0007669"/>
    <property type="project" value="TreeGrafter"/>
</dbReference>
<evidence type="ECO:0000256" key="3">
    <source>
        <dbReference type="ARBA" id="ARBA00018047"/>
    </source>
</evidence>
<feature type="transmembrane region" description="Helical" evidence="17">
    <location>
        <begin position="261"/>
        <end position="285"/>
    </location>
</feature>
<evidence type="ECO:0000256" key="14">
    <source>
        <dbReference type="ARBA" id="ARBA00031561"/>
    </source>
</evidence>
<evidence type="ECO:0000256" key="17">
    <source>
        <dbReference type="SAM" id="Phobius"/>
    </source>
</evidence>
<keyword evidence="12 17" id="KW-0472">Membrane</keyword>
<evidence type="ECO:0000256" key="5">
    <source>
        <dbReference type="ARBA" id="ARBA00022475"/>
    </source>
</evidence>
<comment type="caution">
    <text evidence="19">The sequence shown here is derived from an EMBL/GenBank/DDBJ whole genome shotgun (WGS) entry which is preliminary data.</text>
</comment>
<feature type="transmembrane region" description="Helical" evidence="17">
    <location>
        <begin position="498"/>
        <end position="516"/>
    </location>
</feature>
<dbReference type="GO" id="GO:0006847">
    <property type="term" value="P:plasma membrane acetate transport"/>
    <property type="evidence" value="ECO:0007669"/>
    <property type="project" value="TreeGrafter"/>
</dbReference>
<evidence type="ECO:0000256" key="2">
    <source>
        <dbReference type="ARBA" id="ARBA00006434"/>
    </source>
</evidence>
<keyword evidence="10" id="KW-0915">Sodium</keyword>
<dbReference type="CDD" id="cd11480">
    <property type="entry name" value="SLC5sbd_u4"/>
    <property type="match status" value="1"/>
</dbReference>
<feature type="transmembrane region" description="Helical" evidence="17">
    <location>
        <begin position="209"/>
        <end position="231"/>
    </location>
</feature>
<dbReference type="PANTHER" id="PTHR48086">
    <property type="entry name" value="SODIUM/PROLINE SYMPORTER-RELATED"/>
    <property type="match status" value="1"/>
</dbReference>
<keyword evidence="13" id="KW-0739">Sodium transport</keyword>
<keyword evidence="9 17" id="KW-1133">Transmembrane helix</keyword>
<evidence type="ECO:0000256" key="10">
    <source>
        <dbReference type="ARBA" id="ARBA00023053"/>
    </source>
</evidence>
<comment type="subcellular location">
    <subcellularLocation>
        <location evidence="1">Cell inner membrane</location>
        <topology evidence="1">Multi-pass membrane protein</topology>
    </subcellularLocation>
</comment>
<feature type="transmembrane region" description="Helical" evidence="17">
    <location>
        <begin position="355"/>
        <end position="383"/>
    </location>
</feature>
<dbReference type="PROSITE" id="PS50283">
    <property type="entry name" value="NA_SOLUT_SYMP_3"/>
    <property type="match status" value="1"/>
</dbReference>
<feature type="transmembrane region" description="Helical" evidence="17">
    <location>
        <begin position="174"/>
        <end position="197"/>
    </location>
</feature>